<dbReference type="WBParaSite" id="MCU_000757-RA">
    <property type="protein sequence ID" value="MCU_000757-RA"/>
    <property type="gene ID" value="MCU_000757"/>
</dbReference>
<proteinExistence type="predicted"/>
<accession>A0A5K3EID1</accession>
<protein>
    <submittedName>
        <fullName evidence="1">DUF1610 domain-containing protein</fullName>
    </submittedName>
</protein>
<reference evidence="1" key="1">
    <citation type="submission" date="2019-11" db="UniProtKB">
        <authorList>
            <consortium name="WormBaseParasite"/>
        </authorList>
    </citation>
    <scope>IDENTIFICATION</scope>
</reference>
<dbReference type="AlphaFoldDB" id="A0A5K3EID1"/>
<name>A0A5K3EID1_MESCO</name>
<organism evidence="1">
    <name type="scientific">Mesocestoides corti</name>
    <name type="common">Flatworm</name>
    <dbReference type="NCBI Taxonomy" id="53468"/>
    <lineage>
        <taxon>Eukaryota</taxon>
        <taxon>Metazoa</taxon>
        <taxon>Spiralia</taxon>
        <taxon>Lophotrochozoa</taxon>
        <taxon>Platyhelminthes</taxon>
        <taxon>Cestoda</taxon>
        <taxon>Eucestoda</taxon>
        <taxon>Cyclophyllidea</taxon>
        <taxon>Mesocestoididae</taxon>
        <taxon>Mesocestoides</taxon>
    </lineage>
</organism>
<evidence type="ECO:0000313" key="1">
    <source>
        <dbReference type="WBParaSite" id="MCU_000757-RA"/>
    </source>
</evidence>
<sequence>MRERKAANQRRTWMRCSICGVTSDQGEGIVDHLASANPVALCVLMACEEDKQPIREGLG</sequence>